<evidence type="ECO:0000256" key="1">
    <source>
        <dbReference type="ARBA" id="ARBA00001961"/>
    </source>
</evidence>
<keyword evidence="9" id="KW-1133">Transmembrane helix</keyword>
<evidence type="ECO:0000256" key="9">
    <source>
        <dbReference type="ARBA" id="ARBA00022989"/>
    </source>
</evidence>
<dbReference type="Gene3D" id="2.60.120.620">
    <property type="entry name" value="q2cbj1_9rhob like domain"/>
    <property type="match status" value="1"/>
</dbReference>
<dbReference type="Pfam" id="PF13640">
    <property type="entry name" value="2OG-FeII_Oxy_3"/>
    <property type="match status" value="1"/>
</dbReference>
<reference evidence="18 19" key="1">
    <citation type="journal article" date="2018" name="Plant J.">
        <title>Genome sequences of Chlorella sorokiniana UTEX 1602 and Micractinium conductrix SAG 241.80: implications to maltose excretion by a green alga.</title>
        <authorList>
            <person name="Arriola M.B."/>
            <person name="Velmurugan N."/>
            <person name="Zhang Y."/>
            <person name="Plunkett M.H."/>
            <person name="Hondzo H."/>
            <person name="Barney B.M."/>
        </authorList>
    </citation>
    <scope>NUCLEOTIDE SEQUENCE [LARGE SCALE GENOMIC DNA]</scope>
    <source>
        <strain evidence="18 19">SAG 241.80</strain>
    </source>
</reference>
<dbReference type="GO" id="GO:0005506">
    <property type="term" value="F:iron ion binding"/>
    <property type="evidence" value="ECO:0007669"/>
    <property type="project" value="InterPro"/>
</dbReference>
<keyword evidence="13" id="KW-0325">Glycoprotein</keyword>
<evidence type="ECO:0000259" key="17">
    <source>
        <dbReference type="PROSITE" id="PS51670"/>
    </source>
</evidence>
<evidence type="ECO:0000256" key="8">
    <source>
        <dbReference type="ARBA" id="ARBA00022968"/>
    </source>
</evidence>
<dbReference type="SMART" id="SM00702">
    <property type="entry name" value="P4Hc"/>
    <property type="match status" value="1"/>
</dbReference>
<comment type="caution">
    <text evidence="18">The sequence shown here is derived from an EMBL/GenBank/DDBJ whole genome shotgun (WGS) entry which is preliminary data.</text>
</comment>
<evidence type="ECO:0000256" key="6">
    <source>
        <dbReference type="ARBA" id="ARBA00022723"/>
    </source>
</evidence>
<sequence length="633" mass="67006">MARGAYLLLGGLAGLCCLLAAPCALALEFGNQSRAWIEVVTWKPRALVLHGFLTDEECDHIVKLAEASLERSKVVSRDGSGKLDAVRTSSGTFLAKGQDELVQRVEARIAEATALPVSHAENLQVLKYELGQEYKAHYDVIETDANATINSMRPQMANPRVATLLMYLTDVDEGGETTFPGGRWIDSAAQAQPPYTECGAKGVAVKPRKGDALLFYSLKVDAQKKDAFSLHAGCPVVTGTKYSATSWIHVSPWGAAPVSKTQPQYGVCKDNDPKCPQWAAAGECDANPVYMRGTDAARGNCRLSCKVCRVCMPGDILCERENERPLCLRVRVADMGQLRHASRLLSSLRCSGLALPCLAGKPLAAQAAAQEFTLGLLSDAVFLRRSGASLAALLGVPLTLVASGALAGSPLPALRHLSLALEPLCQRDCFQAAASLRRSCFPAGLHTVELAASLLVAGLTAEQLPQRLCRLSLTADQQGSLTVGSGALAACPAITARASGTATLLLEQLTVGGGRGCRQLSVRARWAVLSAGGSAPFVGVLAGGGGVEAALLSWLRCLHTVLARSALQRLELVACEVLSYCQSTGRLAKLRLPLWQNPGIVQVAAFGLEARCAWPVPGLPPAYFSLVVTRHKA</sequence>
<comment type="subcellular location">
    <subcellularLocation>
        <location evidence="2">Endoplasmic reticulum membrane</location>
        <topology evidence="2">Single-pass type II membrane protein</topology>
    </subcellularLocation>
</comment>
<dbReference type="PANTHER" id="PTHR10869:SF246">
    <property type="entry name" value="TRANSMEMBRANE PROLYL 4-HYDROXYLASE"/>
    <property type="match status" value="1"/>
</dbReference>
<evidence type="ECO:0000259" key="16">
    <source>
        <dbReference type="PROSITE" id="PS51471"/>
    </source>
</evidence>
<dbReference type="InterPro" id="IPR005123">
    <property type="entry name" value="Oxoglu/Fe-dep_dioxygenase_dom"/>
</dbReference>
<evidence type="ECO:0000256" key="12">
    <source>
        <dbReference type="ARBA" id="ARBA00023136"/>
    </source>
</evidence>
<keyword evidence="7" id="KW-0223">Dioxygenase</keyword>
<comment type="cofactor">
    <cofactor evidence="1">
        <name>L-ascorbate</name>
        <dbReference type="ChEBI" id="CHEBI:38290"/>
    </cofactor>
</comment>
<evidence type="ECO:0000256" key="3">
    <source>
        <dbReference type="ARBA" id="ARBA00006511"/>
    </source>
</evidence>
<feature type="domain" description="Fe2OG dioxygenase" evidence="16">
    <location>
        <begin position="119"/>
        <end position="250"/>
    </location>
</feature>
<comment type="similarity">
    <text evidence="3">Belongs to the P4HA family.</text>
</comment>
<gene>
    <name evidence="18" type="ORF">C2E20_3727</name>
</gene>
<feature type="signal peptide" evidence="15">
    <location>
        <begin position="1"/>
        <end position="26"/>
    </location>
</feature>
<keyword evidence="6" id="KW-0479">Metal-binding</keyword>
<comment type="catalytic activity">
    <reaction evidence="14">
        <text>L-prolyl-[collagen] + 2-oxoglutarate + O2 = trans-4-hydroxy-L-prolyl-[collagen] + succinate + CO2</text>
        <dbReference type="Rhea" id="RHEA:18945"/>
        <dbReference type="Rhea" id="RHEA-COMP:11676"/>
        <dbReference type="Rhea" id="RHEA-COMP:11680"/>
        <dbReference type="ChEBI" id="CHEBI:15379"/>
        <dbReference type="ChEBI" id="CHEBI:16526"/>
        <dbReference type="ChEBI" id="CHEBI:16810"/>
        <dbReference type="ChEBI" id="CHEBI:30031"/>
        <dbReference type="ChEBI" id="CHEBI:50342"/>
        <dbReference type="ChEBI" id="CHEBI:61965"/>
        <dbReference type="EC" id="1.14.11.2"/>
    </reaction>
</comment>
<dbReference type="InterPro" id="IPR003582">
    <property type="entry name" value="ShKT_dom"/>
</dbReference>
<proteinExistence type="inferred from homology"/>
<feature type="chain" id="PRO_5015122806" description="procollagen-proline 4-dioxygenase" evidence="15">
    <location>
        <begin position="27"/>
        <end position="633"/>
    </location>
</feature>
<dbReference type="FunFam" id="2.60.120.620:FF:000002">
    <property type="entry name" value="Prolyl 4-hydroxylase 4"/>
    <property type="match status" value="1"/>
</dbReference>
<evidence type="ECO:0000256" key="2">
    <source>
        <dbReference type="ARBA" id="ARBA00004648"/>
    </source>
</evidence>
<evidence type="ECO:0000256" key="15">
    <source>
        <dbReference type="SAM" id="SignalP"/>
    </source>
</evidence>
<feature type="domain" description="ShKT" evidence="17">
    <location>
        <begin position="268"/>
        <end position="308"/>
    </location>
</feature>
<name>A0A2P6VFV7_9CHLO</name>
<dbReference type="EC" id="1.14.11.2" evidence="4"/>
<accession>A0A2P6VFV7</accession>
<evidence type="ECO:0000256" key="7">
    <source>
        <dbReference type="ARBA" id="ARBA00022964"/>
    </source>
</evidence>
<dbReference type="GO" id="GO:0004656">
    <property type="term" value="F:procollagen-proline 4-dioxygenase activity"/>
    <property type="evidence" value="ECO:0007669"/>
    <property type="project" value="UniProtKB-EC"/>
</dbReference>
<evidence type="ECO:0000256" key="11">
    <source>
        <dbReference type="ARBA" id="ARBA00023004"/>
    </source>
</evidence>
<evidence type="ECO:0000313" key="19">
    <source>
        <dbReference type="Proteomes" id="UP000239649"/>
    </source>
</evidence>
<keyword evidence="19" id="KW-1185">Reference proteome</keyword>
<evidence type="ECO:0000256" key="4">
    <source>
        <dbReference type="ARBA" id="ARBA00012269"/>
    </source>
</evidence>
<evidence type="ECO:0000256" key="5">
    <source>
        <dbReference type="ARBA" id="ARBA00022692"/>
    </source>
</evidence>
<protein>
    <recommendedName>
        <fullName evidence="4">procollagen-proline 4-dioxygenase</fullName>
        <ecNumber evidence="4">1.14.11.2</ecNumber>
    </recommendedName>
</protein>
<dbReference type="Proteomes" id="UP000239649">
    <property type="component" value="Unassembled WGS sequence"/>
</dbReference>
<dbReference type="InterPro" id="IPR045054">
    <property type="entry name" value="P4HA-like"/>
</dbReference>
<keyword evidence="15" id="KW-0732">Signal</keyword>
<keyword evidence="8" id="KW-0735">Signal-anchor</keyword>
<evidence type="ECO:0000256" key="13">
    <source>
        <dbReference type="ARBA" id="ARBA00023180"/>
    </source>
</evidence>
<dbReference type="PROSITE" id="PS51670">
    <property type="entry name" value="SHKT"/>
    <property type="match status" value="1"/>
</dbReference>
<dbReference type="OrthoDB" id="420380at2759"/>
<keyword evidence="12" id="KW-0472">Membrane</keyword>
<dbReference type="GO" id="GO:0031418">
    <property type="term" value="F:L-ascorbic acid binding"/>
    <property type="evidence" value="ECO:0007669"/>
    <property type="project" value="InterPro"/>
</dbReference>
<dbReference type="PANTHER" id="PTHR10869">
    <property type="entry name" value="PROLYL 4-HYDROXYLASE ALPHA SUBUNIT"/>
    <property type="match status" value="1"/>
</dbReference>
<evidence type="ECO:0000256" key="10">
    <source>
        <dbReference type="ARBA" id="ARBA00023002"/>
    </source>
</evidence>
<evidence type="ECO:0000313" key="18">
    <source>
        <dbReference type="EMBL" id="PSC72973.1"/>
    </source>
</evidence>
<dbReference type="GO" id="GO:0005789">
    <property type="term" value="C:endoplasmic reticulum membrane"/>
    <property type="evidence" value="ECO:0007669"/>
    <property type="project" value="UniProtKB-SubCell"/>
</dbReference>
<keyword evidence="10" id="KW-0560">Oxidoreductase</keyword>
<dbReference type="SMART" id="SM00254">
    <property type="entry name" value="ShKT"/>
    <property type="match status" value="1"/>
</dbReference>
<dbReference type="AlphaFoldDB" id="A0A2P6VFV7"/>
<dbReference type="EMBL" id="LHPF02000008">
    <property type="protein sequence ID" value="PSC72973.1"/>
    <property type="molecule type" value="Genomic_DNA"/>
</dbReference>
<dbReference type="PROSITE" id="PS51471">
    <property type="entry name" value="FE2OG_OXY"/>
    <property type="match status" value="1"/>
</dbReference>
<keyword evidence="5" id="KW-0812">Transmembrane</keyword>
<evidence type="ECO:0000256" key="14">
    <source>
        <dbReference type="ARBA" id="ARBA00049169"/>
    </source>
</evidence>
<dbReference type="InterPro" id="IPR044862">
    <property type="entry name" value="Pro_4_hyd_alph_FE2OG_OXY"/>
</dbReference>
<organism evidence="18 19">
    <name type="scientific">Micractinium conductrix</name>
    <dbReference type="NCBI Taxonomy" id="554055"/>
    <lineage>
        <taxon>Eukaryota</taxon>
        <taxon>Viridiplantae</taxon>
        <taxon>Chlorophyta</taxon>
        <taxon>core chlorophytes</taxon>
        <taxon>Trebouxiophyceae</taxon>
        <taxon>Chlorellales</taxon>
        <taxon>Chlorellaceae</taxon>
        <taxon>Chlorella clade</taxon>
        <taxon>Micractinium</taxon>
    </lineage>
</organism>
<dbReference type="InterPro" id="IPR006620">
    <property type="entry name" value="Pro_4_hyd_alph"/>
</dbReference>
<keyword evidence="11" id="KW-0408">Iron</keyword>